<sequence length="185" mass="20782">MSKLRLAAQLLRMESLRLLHRCGWPGLAGGMLLVATVTVAQIVTPAMRDEISELTQTRRNLRQTAPGATPQREQREVLADFYARFPARSQLPQILVRLHQEAARQQLIATQADYRDQVEAGTPLVRVRIEVPVSGSYAGLRSWIDTLLRQQPALSLDGLELRRPDTGSTQLTARVRFQLYLRSGS</sequence>
<evidence type="ECO:0000313" key="2">
    <source>
        <dbReference type="EMBL" id="GAA5163629.1"/>
    </source>
</evidence>
<organism evidence="2 3">
    <name type="scientific">Viridibacterium curvum</name>
    <dbReference type="NCBI Taxonomy" id="1101404"/>
    <lineage>
        <taxon>Bacteria</taxon>
        <taxon>Pseudomonadati</taxon>
        <taxon>Pseudomonadota</taxon>
        <taxon>Betaproteobacteria</taxon>
        <taxon>Rhodocyclales</taxon>
        <taxon>Rhodocyclaceae</taxon>
        <taxon>Viridibacterium</taxon>
    </lineage>
</organism>
<keyword evidence="1" id="KW-1133">Transmembrane helix</keyword>
<keyword evidence="1" id="KW-0812">Transmembrane</keyword>
<gene>
    <name evidence="2" type="ORF">GCM10025770_16120</name>
</gene>
<evidence type="ECO:0000313" key="3">
    <source>
        <dbReference type="Proteomes" id="UP001500547"/>
    </source>
</evidence>
<name>A0ABP9QKT5_9RHOO</name>
<dbReference type="InterPro" id="IPR034756">
    <property type="entry name" value="T2SSM_b"/>
</dbReference>
<dbReference type="Gene3D" id="3.30.70.60">
    <property type="match status" value="1"/>
</dbReference>
<evidence type="ECO:0000256" key="1">
    <source>
        <dbReference type="SAM" id="Phobius"/>
    </source>
</evidence>
<dbReference type="InterPro" id="IPR014717">
    <property type="entry name" value="Transl_elong_EF1B/ribsomal_bS6"/>
</dbReference>
<protein>
    <submittedName>
        <fullName evidence="2">Uncharacterized protein</fullName>
    </submittedName>
</protein>
<feature type="transmembrane region" description="Helical" evidence="1">
    <location>
        <begin position="21"/>
        <end position="43"/>
    </location>
</feature>
<keyword evidence="3" id="KW-1185">Reference proteome</keyword>
<dbReference type="Pfam" id="PF10741">
    <property type="entry name" value="T2SSM_b"/>
    <property type="match status" value="1"/>
</dbReference>
<keyword evidence="1" id="KW-0472">Membrane</keyword>
<dbReference type="EMBL" id="BAABLD010000008">
    <property type="protein sequence ID" value="GAA5163629.1"/>
    <property type="molecule type" value="Genomic_DNA"/>
</dbReference>
<comment type="caution">
    <text evidence="2">The sequence shown here is derived from an EMBL/GenBank/DDBJ whole genome shotgun (WGS) entry which is preliminary data.</text>
</comment>
<accession>A0ABP9QKT5</accession>
<dbReference type="Proteomes" id="UP001500547">
    <property type="component" value="Unassembled WGS sequence"/>
</dbReference>
<reference evidence="3" key="1">
    <citation type="journal article" date="2019" name="Int. J. Syst. Evol. Microbiol.">
        <title>The Global Catalogue of Microorganisms (GCM) 10K type strain sequencing project: providing services to taxonomists for standard genome sequencing and annotation.</title>
        <authorList>
            <consortium name="The Broad Institute Genomics Platform"/>
            <consortium name="The Broad Institute Genome Sequencing Center for Infectious Disease"/>
            <person name="Wu L."/>
            <person name="Ma J."/>
        </authorList>
    </citation>
    <scope>NUCLEOTIDE SEQUENCE [LARGE SCALE GENOMIC DNA]</scope>
    <source>
        <strain evidence="3">JCM 18715</strain>
    </source>
</reference>
<dbReference type="RefSeq" id="WP_345532384.1">
    <property type="nucleotide sequence ID" value="NZ_BAABLD010000008.1"/>
</dbReference>
<proteinExistence type="predicted"/>